<dbReference type="AlphaFoldDB" id="A0A1S1R6W6"/>
<dbReference type="InterPro" id="IPR029045">
    <property type="entry name" value="ClpP/crotonase-like_dom_sf"/>
</dbReference>
<dbReference type="PANTHER" id="PTHR43459">
    <property type="entry name" value="ENOYL-COA HYDRATASE"/>
    <property type="match status" value="1"/>
</dbReference>
<comment type="similarity">
    <text evidence="1">Belongs to the enoyl-CoA hydratase/isomerase family.</text>
</comment>
<keyword evidence="3" id="KW-1185">Reference proteome</keyword>
<evidence type="ECO:0000313" key="2">
    <source>
        <dbReference type="EMBL" id="OHV41491.1"/>
    </source>
</evidence>
<evidence type="ECO:0000256" key="1">
    <source>
        <dbReference type="ARBA" id="ARBA00005254"/>
    </source>
</evidence>
<sequence>MDSTLVERGGGLVTVIFNRPEKKNALDGTNWADLDRILTEVARNPADRALLLTGAGGNFSSGADLTGGAGTGGGAGEAGGLSGPRQAILHEMRTAGDIVNRLHRLPKPTIAAVDGVAVGVSLGLVLACDLVVASDRARFCEVFARRGLSLDGGTSWSLPRQIGLRRAKQMALFGDWVSAPDALAWGLVNEVVPADELPKVAAAWGRRLAAGPTTALSLIKRLLDASDSTTFERAVEDEARAQHIAYTTKDAREGFRAFAERREPRFTGV</sequence>
<dbReference type="RefSeq" id="WP_071060314.1">
    <property type="nucleotide sequence ID" value="NZ_MAXA01000051.1"/>
</dbReference>
<protein>
    <submittedName>
        <fullName evidence="2">Enoyl-CoA hydratase</fullName>
    </submittedName>
</protein>
<evidence type="ECO:0000313" key="3">
    <source>
        <dbReference type="Proteomes" id="UP000179769"/>
    </source>
</evidence>
<gene>
    <name evidence="2" type="ORF">BBK14_32080</name>
</gene>
<dbReference type="Gene3D" id="3.90.226.10">
    <property type="entry name" value="2-enoyl-CoA Hydratase, Chain A, domain 1"/>
    <property type="match status" value="1"/>
</dbReference>
<dbReference type="CDD" id="cd06558">
    <property type="entry name" value="crotonase-like"/>
    <property type="match status" value="1"/>
</dbReference>
<reference evidence="3" key="1">
    <citation type="submission" date="2016-07" db="EMBL/GenBank/DDBJ databases">
        <title>Frankia sp. NRRL B-16219 Genome sequencing.</title>
        <authorList>
            <person name="Ghodhbane-Gtari F."/>
            <person name="Swanson E."/>
            <person name="Gueddou A."/>
            <person name="Louati M."/>
            <person name="Nouioui I."/>
            <person name="Hezbri K."/>
            <person name="Abebe-Akele F."/>
            <person name="Simpson S."/>
            <person name="Morris K."/>
            <person name="Thomas K."/>
            <person name="Gtari M."/>
            <person name="Tisa L.S."/>
        </authorList>
    </citation>
    <scope>NUCLEOTIDE SEQUENCE [LARGE SCALE GENOMIC DNA]</scope>
    <source>
        <strain evidence="3">NRRL B-16219</strain>
    </source>
</reference>
<dbReference type="EMBL" id="MAXA01000051">
    <property type="protein sequence ID" value="OHV41491.1"/>
    <property type="molecule type" value="Genomic_DNA"/>
</dbReference>
<comment type="caution">
    <text evidence="2">The sequence shown here is derived from an EMBL/GenBank/DDBJ whole genome shotgun (WGS) entry which is preliminary data.</text>
</comment>
<proteinExistence type="inferred from homology"/>
<organism evidence="2 3">
    <name type="scientific">Parafrankia soli</name>
    <dbReference type="NCBI Taxonomy" id="2599596"/>
    <lineage>
        <taxon>Bacteria</taxon>
        <taxon>Bacillati</taxon>
        <taxon>Actinomycetota</taxon>
        <taxon>Actinomycetes</taxon>
        <taxon>Frankiales</taxon>
        <taxon>Frankiaceae</taxon>
        <taxon>Parafrankia</taxon>
    </lineage>
</organism>
<dbReference type="PANTHER" id="PTHR43459:SF1">
    <property type="entry name" value="EG:BACN32G11.4 PROTEIN"/>
    <property type="match status" value="1"/>
</dbReference>
<dbReference type="OrthoDB" id="9807606at2"/>
<dbReference type="GO" id="GO:0003824">
    <property type="term" value="F:catalytic activity"/>
    <property type="evidence" value="ECO:0007669"/>
    <property type="project" value="UniProtKB-ARBA"/>
</dbReference>
<dbReference type="SUPFAM" id="SSF52096">
    <property type="entry name" value="ClpP/crotonase"/>
    <property type="match status" value="1"/>
</dbReference>
<name>A0A1S1R6W6_9ACTN</name>
<dbReference type="InterPro" id="IPR001753">
    <property type="entry name" value="Enoyl-CoA_hydra/iso"/>
</dbReference>
<dbReference type="Pfam" id="PF00378">
    <property type="entry name" value="ECH_1"/>
    <property type="match status" value="1"/>
</dbReference>
<dbReference type="InterPro" id="IPR014748">
    <property type="entry name" value="Enoyl-CoA_hydra_C"/>
</dbReference>
<dbReference type="Gene3D" id="1.10.12.10">
    <property type="entry name" value="Lyase 2-enoyl-coa Hydratase, Chain A, domain 2"/>
    <property type="match status" value="1"/>
</dbReference>
<accession>A0A1S1R6W6</accession>
<dbReference type="Proteomes" id="UP000179769">
    <property type="component" value="Unassembled WGS sequence"/>
</dbReference>